<feature type="compositionally biased region" description="Acidic residues" evidence="1">
    <location>
        <begin position="1229"/>
        <end position="1261"/>
    </location>
</feature>
<dbReference type="Proteomes" id="UP000504629">
    <property type="component" value="Unplaced"/>
</dbReference>
<feature type="compositionally biased region" description="Basic and acidic residues" evidence="1">
    <location>
        <begin position="1214"/>
        <end position="1228"/>
    </location>
</feature>
<feature type="compositionally biased region" description="Basic and acidic residues" evidence="1">
    <location>
        <begin position="471"/>
        <end position="480"/>
    </location>
</feature>
<accession>A0A6J2JVV2</accession>
<protein>
    <submittedName>
        <fullName evidence="4">Myb-like protein X</fullName>
    </submittedName>
</protein>
<proteinExistence type="predicted"/>
<feature type="compositionally biased region" description="Low complexity" evidence="1">
    <location>
        <begin position="1082"/>
        <end position="1091"/>
    </location>
</feature>
<evidence type="ECO:0000313" key="3">
    <source>
        <dbReference type="Proteomes" id="UP000504629"/>
    </source>
</evidence>
<feature type="compositionally biased region" description="Basic and acidic residues" evidence="1">
    <location>
        <begin position="319"/>
        <end position="341"/>
    </location>
</feature>
<feature type="region of interest" description="Disordered" evidence="1">
    <location>
        <begin position="1403"/>
        <end position="1544"/>
    </location>
</feature>
<evidence type="ECO:0000256" key="2">
    <source>
        <dbReference type="SAM" id="SignalP"/>
    </source>
</evidence>
<feature type="compositionally biased region" description="Polar residues" evidence="1">
    <location>
        <begin position="1281"/>
        <end position="1296"/>
    </location>
</feature>
<feature type="signal peptide" evidence="2">
    <location>
        <begin position="1"/>
        <end position="20"/>
    </location>
</feature>
<dbReference type="OrthoDB" id="6915407at2759"/>
<evidence type="ECO:0000313" key="4">
    <source>
        <dbReference type="RefSeq" id="XP_028032329.1"/>
    </source>
</evidence>
<evidence type="ECO:0000256" key="1">
    <source>
        <dbReference type="SAM" id="MobiDB-lite"/>
    </source>
</evidence>
<feature type="compositionally biased region" description="Polar residues" evidence="1">
    <location>
        <begin position="1454"/>
        <end position="1473"/>
    </location>
</feature>
<feature type="region of interest" description="Disordered" evidence="1">
    <location>
        <begin position="471"/>
        <end position="517"/>
    </location>
</feature>
<feature type="region of interest" description="Disordered" evidence="1">
    <location>
        <begin position="620"/>
        <end position="658"/>
    </location>
</feature>
<feature type="compositionally biased region" description="Basic and acidic residues" evidence="1">
    <location>
        <begin position="641"/>
        <end position="652"/>
    </location>
</feature>
<dbReference type="RefSeq" id="XP_028032329.1">
    <property type="nucleotide sequence ID" value="XM_028176528.1"/>
</dbReference>
<keyword evidence="2" id="KW-0732">Signal</keyword>
<feature type="compositionally biased region" description="Polar residues" evidence="1">
    <location>
        <begin position="1036"/>
        <end position="1056"/>
    </location>
</feature>
<feature type="compositionally biased region" description="Basic and acidic residues" evidence="1">
    <location>
        <begin position="1109"/>
        <end position="1121"/>
    </location>
</feature>
<gene>
    <name evidence="4" type="primary">LOC114244641</name>
</gene>
<feature type="region of interest" description="Disordered" evidence="1">
    <location>
        <begin position="1214"/>
        <end position="1298"/>
    </location>
</feature>
<feature type="compositionally biased region" description="Acidic residues" evidence="1">
    <location>
        <begin position="1059"/>
        <end position="1081"/>
    </location>
</feature>
<feature type="region of interest" description="Disordered" evidence="1">
    <location>
        <begin position="1036"/>
        <end position="1200"/>
    </location>
</feature>
<feature type="compositionally biased region" description="Basic and acidic residues" evidence="1">
    <location>
        <begin position="496"/>
        <end position="514"/>
    </location>
</feature>
<sequence>MHMTTTLAALLALCCDLCAPIRVPIAWGDGEVTKESKGQFAVESLRPRNAEHKPVPLEYFEYTAKKPQFAVDVAASHGVQSPEKHFKASPIKPHTIEAKPHFGVHHILQGDKAAFQPFQKFIKSVAVPVSSNYEVFHPYKAEEPALQEIYRDPVLTKIRDDLENNKIRLQNTVNKAGESDITKDEYLESPKQTDKKLFPQANYPLEFEIHKPQRRPVYYRLSQKHSPRDQILNKKLKHPWNQNYVKIKPVHYYPLQNHIRNLRQHHAAKYDDEHNEYPQVQDSQKHSTPSEGYDIYEKGKQKYELLRNHVDESIDKAVRENKPAAYHEPELKNDEDSGGEKDVDDEEDEFVPIKNYAQVRKTESIKHLPREAALEDAETYEEIRNAPRLREAVKSTKAQTVYTEEGYEDSAYDHAGEQKHASDHEGHGGFLRQKEVSGGKFKIPTFVGNHDDGEGSEYKDQVVHSKKWKNDDKDFNKNVDAENYTESEQEYSAKAIDSEESNRNKRENNDKSDTMDQYNYQNETAIRHAEDKGEVVDEIPHINLSSIFLNEKEVLEIAKPKVENENDEIKDKYPYYFNHLKSISKNSPLRYAENFKLIPKKSKGGTEFYDSRSKLECPEVEDVDPISEKVNDSADANDNSAGKKKENNKGEDLFDTAQKQPRLKNLGDKIDCFKVKYFGENPLDSPFFKEDLIMSPELVTIPNLPTYKLDKLKEHRTQDAQASAVVEKIDALRNEGRTDVFVLLDKLKNDQNQLYDSVATAHDQLRKSVKAHHNSVTPKTELSQESNIYNDILDNIKKQHKNQLNTAKNYSSTFDWIDELKHNQTAGNETYVSYKNKEDVTKAPQVLRKKRSTSFVYEPYKIIRESQSQDSKKTTTSSNISPLIKQMQSNRVVDRVTRANQEPEKRRISKVYKDIGKSDREKNTEMGDEVISESSFVDVNIDERRGEPKYEIKHQNHKSEYTPVENKKAITLEDYRNQKNTGKNLTEINTAITMSPIQRTSRQRRPSPISMFDVSEFLPIRSETQNVAASNTIRRTMTTIPPSNSKSTASTIVTSDKSVEDDESGEEYEDYEDDEDEETEEQTLTTTTTTTQKPTLKRRRIVTTTVATHTERTTELSEPKLRLVTRFRGYNPDQHKKQMHSDHTESTEKQKRKEMPHRRDSSEIDALKYREKKNKSSKSTIVTDTKKYGDDNDGMKEEELDAMIGVKHDIKEYMPEYEKQNKQKYKDSSEEDYEDSLENFDDNDEDNTNEEEADDEEEEVENNEKENPIPTTPEPTKRTLVRTTDAPTPTVASHNTKMVLKPVISRKKIEIHKELPVDKTSPHVTQFKQDIKEVEVIKEVTPAPKRHLKKQKEALELYKDDRLAKEINNLGDVEVFKENLDLENSPRHGGNYRSIEDVTESNPIANLQSKVPKDAVASQSENTRHNIELDEYSPRRMHGGNLKSIGDIPKSRSSHNSKFTDPGSNTNSRNAMRSGNARLDSRPSRGRNKFERLEELTDDSYREDYSKDENYKNVHNNRRGQAMHGGNYRSAKIVQADSKKSEENDYDIRVRPNKSQDAGKDPAVLLNSFAQAIPILTTTPAYILDPSKRMYYYVEA</sequence>
<reference evidence="4" key="1">
    <citation type="submission" date="2025-08" db="UniProtKB">
        <authorList>
            <consortium name="RefSeq"/>
        </authorList>
    </citation>
    <scope>IDENTIFICATION</scope>
    <source>
        <tissue evidence="4">Silk gland</tissue>
    </source>
</reference>
<feature type="region of interest" description="Disordered" evidence="1">
    <location>
        <begin position="319"/>
        <end position="355"/>
    </location>
</feature>
<dbReference type="GeneID" id="114244641"/>
<feature type="compositionally biased region" description="Basic and acidic residues" evidence="1">
    <location>
        <begin position="1479"/>
        <end position="1512"/>
    </location>
</feature>
<feature type="compositionally biased region" description="Basic and acidic residues" evidence="1">
    <location>
        <begin position="1184"/>
        <end position="1197"/>
    </location>
</feature>
<feature type="compositionally biased region" description="Basic and acidic residues" evidence="1">
    <location>
        <begin position="1133"/>
        <end position="1169"/>
    </location>
</feature>
<feature type="compositionally biased region" description="Basic and acidic residues" evidence="1">
    <location>
        <begin position="1422"/>
        <end position="1434"/>
    </location>
</feature>
<name>A0A6J2JVV2_BOMMA</name>
<organism evidence="3 4">
    <name type="scientific">Bombyx mandarina</name>
    <name type="common">Wild silk moth</name>
    <name type="synonym">Wild silkworm</name>
    <dbReference type="NCBI Taxonomy" id="7092"/>
    <lineage>
        <taxon>Eukaryota</taxon>
        <taxon>Metazoa</taxon>
        <taxon>Ecdysozoa</taxon>
        <taxon>Arthropoda</taxon>
        <taxon>Hexapoda</taxon>
        <taxon>Insecta</taxon>
        <taxon>Pterygota</taxon>
        <taxon>Neoptera</taxon>
        <taxon>Endopterygota</taxon>
        <taxon>Lepidoptera</taxon>
        <taxon>Glossata</taxon>
        <taxon>Ditrysia</taxon>
        <taxon>Bombycoidea</taxon>
        <taxon>Bombycidae</taxon>
        <taxon>Bombycinae</taxon>
        <taxon>Bombyx</taxon>
    </lineage>
</organism>
<dbReference type="KEGG" id="bman:114244641"/>
<feature type="chain" id="PRO_5026788035" evidence="2">
    <location>
        <begin position="21"/>
        <end position="1596"/>
    </location>
</feature>
<keyword evidence="3" id="KW-1185">Reference proteome</keyword>